<keyword evidence="9" id="KW-0762">Sugar transport</keyword>
<feature type="transmembrane region" description="Helical" evidence="7">
    <location>
        <begin position="47"/>
        <end position="74"/>
    </location>
</feature>
<evidence type="ECO:0000256" key="6">
    <source>
        <dbReference type="SAM" id="MobiDB-lite"/>
    </source>
</evidence>
<dbReference type="PROSITE" id="PS00216">
    <property type="entry name" value="SUGAR_TRANSPORT_1"/>
    <property type="match status" value="1"/>
</dbReference>
<feature type="transmembrane region" description="Helical" evidence="7">
    <location>
        <begin position="349"/>
        <end position="371"/>
    </location>
</feature>
<dbReference type="InterPro" id="IPR020846">
    <property type="entry name" value="MFS_dom"/>
</dbReference>
<evidence type="ECO:0000313" key="10">
    <source>
        <dbReference type="Proteomes" id="UP000800035"/>
    </source>
</evidence>
<dbReference type="SUPFAM" id="SSF103473">
    <property type="entry name" value="MFS general substrate transporter"/>
    <property type="match status" value="1"/>
</dbReference>
<feature type="transmembrane region" description="Helical" evidence="7">
    <location>
        <begin position="446"/>
        <end position="467"/>
    </location>
</feature>
<feature type="transmembrane region" description="Helical" evidence="7">
    <location>
        <begin position="314"/>
        <end position="337"/>
    </location>
</feature>
<evidence type="ECO:0000256" key="4">
    <source>
        <dbReference type="ARBA" id="ARBA00022989"/>
    </source>
</evidence>
<dbReference type="AlphaFoldDB" id="A0A6A5TUY8"/>
<evidence type="ECO:0000256" key="3">
    <source>
        <dbReference type="ARBA" id="ARBA00022692"/>
    </source>
</evidence>
<feature type="compositionally biased region" description="Low complexity" evidence="6">
    <location>
        <begin position="19"/>
        <end position="30"/>
    </location>
</feature>
<keyword evidence="3 7" id="KW-0812">Transmembrane</keyword>
<feature type="domain" description="Major facilitator superfamily (MFS) profile" evidence="8">
    <location>
        <begin position="50"/>
        <end position="501"/>
    </location>
</feature>
<dbReference type="Gene3D" id="1.20.1250.20">
    <property type="entry name" value="MFS general substrate transporter like domains"/>
    <property type="match status" value="1"/>
</dbReference>
<dbReference type="InterPro" id="IPR036259">
    <property type="entry name" value="MFS_trans_sf"/>
</dbReference>
<feature type="transmembrane region" description="Helical" evidence="7">
    <location>
        <begin position="479"/>
        <end position="497"/>
    </location>
</feature>
<feature type="transmembrane region" description="Helical" evidence="7">
    <location>
        <begin position="407"/>
        <end position="425"/>
    </location>
</feature>
<feature type="transmembrane region" description="Helical" evidence="7">
    <location>
        <begin position="378"/>
        <end position="401"/>
    </location>
</feature>
<evidence type="ECO:0000256" key="7">
    <source>
        <dbReference type="SAM" id="Phobius"/>
    </source>
</evidence>
<dbReference type="PANTHER" id="PTHR48022:SF41">
    <property type="entry name" value="MAJOR FACILITATOR SUPERFAMILY (MFS) PROFILE DOMAIN-CONTAINING PROTEIN"/>
    <property type="match status" value="1"/>
</dbReference>
<feature type="compositionally biased region" description="Polar residues" evidence="6">
    <location>
        <begin position="1"/>
        <end position="16"/>
    </location>
</feature>
<dbReference type="FunFam" id="1.20.1250.20:FF:000078">
    <property type="entry name" value="MFS maltose transporter, putative"/>
    <property type="match status" value="1"/>
</dbReference>
<comment type="similarity">
    <text evidence="2">Belongs to the major facilitator superfamily. Sugar transporter (TC 2.A.1.1) family.</text>
</comment>
<evidence type="ECO:0000259" key="8">
    <source>
        <dbReference type="PROSITE" id="PS50850"/>
    </source>
</evidence>
<evidence type="ECO:0000256" key="5">
    <source>
        <dbReference type="ARBA" id="ARBA00023136"/>
    </source>
</evidence>
<keyword evidence="9" id="KW-0813">Transport</keyword>
<reference evidence="9" key="1">
    <citation type="journal article" date="2020" name="Stud. Mycol.">
        <title>101 Dothideomycetes genomes: a test case for predicting lifestyles and emergence of pathogens.</title>
        <authorList>
            <person name="Haridas S."/>
            <person name="Albert R."/>
            <person name="Binder M."/>
            <person name="Bloem J."/>
            <person name="Labutti K."/>
            <person name="Salamov A."/>
            <person name="Andreopoulos B."/>
            <person name="Baker S."/>
            <person name="Barry K."/>
            <person name="Bills G."/>
            <person name="Bluhm B."/>
            <person name="Cannon C."/>
            <person name="Castanera R."/>
            <person name="Culley D."/>
            <person name="Daum C."/>
            <person name="Ezra D."/>
            <person name="Gonzalez J."/>
            <person name="Henrissat B."/>
            <person name="Kuo A."/>
            <person name="Liang C."/>
            <person name="Lipzen A."/>
            <person name="Lutzoni F."/>
            <person name="Magnuson J."/>
            <person name="Mondo S."/>
            <person name="Nolan M."/>
            <person name="Ohm R."/>
            <person name="Pangilinan J."/>
            <person name="Park H.-J."/>
            <person name="Ramirez L."/>
            <person name="Alfaro M."/>
            <person name="Sun H."/>
            <person name="Tritt A."/>
            <person name="Yoshinaga Y."/>
            <person name="Zwiers L.-H."/>
            <person name="Turgeon B."/>
            <person name="Goodwin S."/>
            <person name="Spatafora J."/>
            <person name="Crous P."/>
            <person name="Grigoriev I."/>
        </authorList>
    </citation>
    <scope>NUCLEOTIDE SEQUENCE</scope>
    <source>
        <strain evidence="9">CBS 675.92</strain>
    </source>
</reference>
<gene>
    <name evidence="9" type="ORF">CC80DRAFT_79958</name>
</gene>
<protein>
    <submittedName>
        <fullName evidence="9">Putative sugar transporter</fullName>
    </submittedName>
</protein>
<dbReference type="Proteomes" id="UP000800035">
    <property type="component" value="Unassembled WGS sequence"/>
</dbReference>
<keyword evidence="4 7" id="KW-1133">Transmembrane helix</keyword>
<dbReference type="GO" id="GO:0016020">
    <property type="term" value="C:membrane"/>
    <property type="evidence" value="ECO:0007669"/>
    <property type="project" value="UniProtKB-SubCell"/>
</dbReference>
<dbReference type="InterPro" id="IPR005829">
    <property type="entry name" value="Sugar_transporter_CS"/>
</dbReference>
<accession>A0A6A5TUY8</accession>
<dbReference type="InterPro" id="IPR005828">
    <property type="entry name" value="MFS_sugar_transport-like"/>
</dbReference>
<organism evidence="9 10">
    <name type="scientific">Byssothecium circinans</name>
    <dbReference type="NCBI Taxonomy" id="147558"/>
    <lineage>
        <taxon>Eukaryota</taxon>
        <taxon>Fungi</taxon>
        <taxon>Dikarya</taxon>
        <taxon>Ascomycota</taxon>
        <taxon>Pezizomycotina</taxon>
        <taxon>Dothideomycetes</taxon>
        <taxon>Pleosporomycetidae</taxon>
        <taxon>Pleosporales</taxon>
        <taxon>Massarineae</taxon>
        <taxon>Massarinaceae</taxon>
        <taxon>Byssothecium</taxon>
    </lineage>
</organism>
<proteinExistence type="inferred from homology"/>
<comment type="subcellular location">
    <subcellularLocation>
        <location evidence="1">Membrane</location>
        <topology evidence="1">Multi-pass membrane protein</topology>
    </subcellularLocation>
</comment>
<name>A0A6A5TUY8_9PLEO</name>
<sequence>MATSITNEKPTPSSAIFQDDTNASTTSSSDPHADLPLRQALRQYSKVSWWVIGLSTVIILWGYDLAVVGAVASLDPFQRDFGVFDKIEDGEEKWIIPAIWLSLWQAFPSVGQLIGASIAGPLMDKIGRKKCILAGAILVSISVLVEFLANRAPTLERMRGVFLAGKIIQGTATALIKMSAMTWVSETVPTCLRGPAMVVFPACNLIGQFIAAVVVFGLNSVTTDMGYLIALGIQWAFSIAPFAVAFLLPESPAYLVRKKKMEEAKHNIERLFAPKNDTDAILEKLRISIEEEEKMTQGISYATCFKGHNLRRTWIVIFANLLPPLFGLPLLSSASYFLQQCGMKNSYSLLFLIVGIVVGFLGNIGSTWTLSHLPRRRLTILTLLIPALLWSAVGISGIFTAYQTTQWLIAALLMLVIFTTGMGVWSTSYAIMSEVSSLRLRAKSQAIGGISAYLASIFTNFVLPFLYSPDAADLKGKTGFVFMATCVVGAAATWAVVPEMKGRSPIEIDHMFEEGVKARKSGGWRDTSSEARAADL</sequence>
<keyword evidence="10" id="KW-1185">Reference proteome</keyword>
<evidence type="ECO:0000256" key="1">
    <source>
        <dbReference type="ARBA" id="ARBA00004141"/>
    </source>
</evidence>
<dbReference type="InterPro" id="IPR050360">
    <property type="entry name" value="MFS_Sugar_Transporters"/>
</dbReference>
<dbReference type="OrthoDB" id="6612291at2759"/>
<dbReference type="EMBL" id="ML976993">
    <property type="protein sequence ID" value="KAF1955840.1"/>
    <property type="molecule type" value="Genomic_DNA"/>
</dbReference>
<keyword evidence="5 7" id="KW-0472">Membrane</keyword>
<dbReference type="PROSITE" id="PS50850">
    <property type="entry name" value="MFS"/>
    <property type="match status" value="1"/>
</dbReference>
<evidence type="ECO:0000256" key="2">
    <source>
        <dbReference type="ARBA" id="ARBA00010992"/>
    </source>
</evidence>
<feature type="transmembrane region" description="Helical" evidence="7">
    <location>
        <begin position="161"/>
        <end position="184"/>
    </location>
</feature>
<feature type="transmembrane region" description="Helical" evidence="7">
    <location>
        <begin position="131"/>
        <end position="149"/>
    </location>
</feature>
<feature type="transmembrane region" description="Helical" evidence="7">
    <location>
        <begin position="196"/>
        <end position="219"/>
    </location>
</feature>
<dbReference type="Pfam" id="PF00083">
    <property type="entry name" value="Sugar_tr"/>
    <property type="match status" value="1"/>
</dbReference>
<dbReference type="PANTHER" id="PTHR48022">
    <property type="entry name" value="PLASTIDIC GLUCOSE TRANSPORTER 4"/>
    <property type="match status" value="1"/>
</dbReference>
<evidence type="ECO:0000313" key="9">
    <source>
        <dbReference type="EMBL" id="KAF1955840.1"/>
    </source>
</evidence>
<feature type="transmembrane region" description="Helical" evidence="7">
    <location>
        <begin position="225"/>
        <end position="248"/>
    </location>
</feature>
<dbReference type="GO" id="GO:0005351">
    <property type="term" value="F:carbohydrate:proton symporter activity"/>
    <property type="evidence" value="ECO:0007669"/>
    <property type="project" value="TreeGrafter"/>
</dbReference>
<feature type="region of interest" description="Disordered" evidence="6">
    <location>
        <begin position="1"/>
        <end position="31"/>
    </location>
</feature>